<gene>
    <name evidence="1" type="ORF">ENV60_02460</name>
</gene>
<comment type="caution">
    <text evidence="1">The sequence shown here is derived from an EMBL/GenBank/DDBJ whole genome shotgun (WGS) entry which is preliminary data.</text>
</comment>
<protein>
    <submittedName>
        <fullName evidence="1">Uncharacterized protein</fullName>
    </submittedName>
</protein>
<dbReference type="AlphaFoldDB" id="A0A7C4XLI4"/>
<evidence type="ECO:0000313" key="1">
    <source>
        <dbReference type="EMBL" id="HGV97140.1"/>
    </source>
</evidence>
<sequence>MLIFRTPHILLFLIFLFSLPNCLLAKEYEASSWVYASILDWHIGYPFITSYGFGKFAIGLPYRFGIGTTLFESYGLPIELIEPITGHFPISLYYIPCATWNKDGFPLPIIYTNLSVNLITAWYANAHYFRVTAGATWLCAGIETGWFSSLANPISGCIYAEITISLGGWFGTNIKETESVNGIEK</sequence>
<dbReference type="EMBL" id="DTGZ01000044">
    <property type="protein sequence ID" value="HGV97140.1"/>
    <property type="molecule type" value="Genomic_DNA"/>
</dbReference>
<accession>A0A7C4XLI4</accession>
<reference evidence="1" key="1">
    <citation type="journal article" date="2020" name="mSystems">
        <title>Genome- and Community-Level Interaction Insights into Carbon Utilization and Element Cycling Functions of Hydrothermarchaeota in Hydrothermal Sediment.</title>
        <authorList>
            <person name="Zhou Z."/>
            <person name="Liu Y."/>
            <person name="Xu W."/>
            <person name="Pan J."/>
            <person name="Luo Z.H."/>
            <person name="Li M."/>
        </authorList>
    </citation>
    <scope>NUCLEOTIDE SEQUENCE [LARGE SCALE GENOMIC DNA]</scope>
    <source>
        <strain evidence="1">SpSt-774</strain>
    </source>
</reference>
<proteinExistence type="predicted"/>
<organism evidence="1">
    <name type="scientific">candidate division WOR-3 bacterium</name>
    <dbReference type="NCBI Taxonomy" id="2052148"/>
    <lineage>
        <taxon>Bacteria</taxon>
        <taxon>Bacteria division WOR-3</taxon>
    </lineage>
</organism>
<name>A0A7C4XLI4_UNCW3</name>